<dbReference type="SUPFAM" id="SSF55021">
    <property type="entry name" value="ACT-like"/>
    <property type="match status" value="1"/>
</dbReference>
<dbReference type="PROSITE" id="PS51371">
    <property type="entry name" value="CBS"/>
    <property type="match status" value="2"/>
</dbReference>
<dbReference type="CDD" id="cd04584">
    <property type="entry name" value="CBS_pair_AcuB_like"/>
    <property type="match status" value="1"/>
</dbReference>
<evidence type="ECO:0000313" key="5">
    <source>
        <dbReference type="EMBL" id="UOQ86315.1"/>
    </source>
</evidence>
<evidence type="ECO:0000259" key="3">
    <source>
        <dbReference type="PROSITE" id="PS51371"/>
    </source>
</evidence>
<evidence type="ECO:0000259" key="4">
    <source>
        <dbReference type="PROSITE" id="PS51671"/>
    </source>
</evidence>
<organism evidence="5 6">
    <name type="scientific">Gracilibacillus salinarum</name>
    <dbReference type="NCBI Taxonomy" id="2932255"/>
    <lineage>
        <taxon>Bacteria</taxon>
        <taxon>Bacillati</taxon>
        <taxon>Bacillota</taxon>
        <taxon>Bacilli</taxon>
        <taxon>Bacillales</taxon>
        <taxon>Bacillaceae</taxon>
        <taxon>Gracilibacillus</taxon>
    </lineage>
</organism>
<dbReference type="PROSITE" id="PS51671">
    <property type="entry name" value="ACT"/>
    <property type="match status" value="1"/>
</dbReference>
<proteinExistence type="predicted"/>
<accession>A0ABY4GQS3</accession>
<dbReference type="Pfam" id="PF01842">
    <property type="entry name" value="ACT"/>
    <property type="match status" value="1"/>
</dbReference>
<keyword evidence="1 2" id="KW-0129">CBS domain</keyword>
<dbReference type="SMART" id="SM00116">
    <property type="entry name" value="CBS"/>
    <property type="match status" value="2"/>
</dbReference>
<dbReference type="InterPro" id="IPR046342">
    <property type="entry name" value="CBS_dom_sf"/>
</dbReference>
<dbReference type="PANTHER" id="PTHR43080:SF2">
    <property type="entry name" value="CBS DOMAIN-CONTAINING PROTEIN"/>
    <property type="match status" value="1"/>
</dbReference>
<feature type="domain" description="CBS" evidence="3">
    <location>
        <begin position="78"/>
        <end position="137"/>
    </location>
</feature>
<dbReference type="RefSeq" id="WP_244746633.1">
    <property type="nucleotide sequence ID" value="NZ_CP095071.1"/>
</dbReference>
<reference evidence="5 6" key="1">
    <citation type="submission" date="2022-04" db="EMBL/GenBank/DDBJ databases">
        <title>Gracilibacillus sp. isolated from saltern.</title>
        <authorList>
            <person name="Won M."/>
            <person name="Lee C.-M."/>
            <person name="Woen H.-Y."/>
            <person name="Kwon S.-W."/>
        </authorList>
    </citation>
    <scope>NUCLEOTIDE SEQUENCE [LARGE SCALE GENOMIC DNA]</scope>
    <source>
        <strain evidence="5 6">SSPM10-3</strain>
    </source>
</reference>
<dbReference type="InterPro" id="IPR051257">
    <property type="entry name" value="Diverse_CBS-Domain"/>
</dbReference>
<dbReference type="Gene3D" id="3.10.580.10">
    <property type="entry name" value="CBS-domain"/>
    <property type="match status" value="1"/>
</dbReference>
<dbReference type="InterPro" id="IPR000644">
    <property type="entry name" value="CBS_dom"/>
</dbReference>
<feature type="domain" description="CBS" evidence="3">
    <location>
        <begin position="7"/>
        <end position="64"/>
    </location>
</feature>
<protein>
    <submittedName>
        <fullName evidence="5">CBS and ACT domain-containing protein</fullName>
    </submittedName>
</protein>
<name>A0ABY4GQS3_9BACI</name>
<dbReference type="InterPro" id="IPR002912">
    <property type="entry name" value="ACT_dom"/>
</dbReference>
<keyword evidence="6" id="KW-1185">Reference proteome</keyword>
<gene>
    <name evidence="5" type="ORF">MUN87_05345</name>
</gene>
<sequence>MLVKDIMKEDVITLTSSATVLHALQLMKEHNIRHIPVINNERHVIGIVSDRDIRDASPSILEPSFEKELLKKPIAAIMINPVVTIHPYEFFEEVATIFYQKEFACLPVVQNKQLVGMVTEKDLLYAYIQLTGTHAPSTQLEIKVPDRIGVLSDVCQFFSRRQIKIVSVYSYPDPKQQSYKVLVFRIQTMNPIVVVRDFESSEYEVLYPYWEDQHEH</sequence>
<evidence type="ECO:0000256" key="1">
    <source>
        <dbReference type="ARBA" id="ARBA00023122"/>
    </source>
</evidence>
<dbReference type="SUPFAM" id="SSF54631">
    <property type="entry name" value="CBS-domain pair"/>
    <property type="match status" value="1"/>
</dbReference>
<evidence type="ECO:0000256" key="2">
    <source>
        <dbReference type="PROSITE-ProRule" id="PRU00703"/>
    </source>
</evidence>
<dbReference type="Proteomes" id="UP000831537">
    <property type="component" value="Chromosome"/>
</dbReference>
<feature type="domain" description="ACT" evidence="4">
    <location>
        <begin position="139"/>
        <end position="216"/>
    </location>
</feature>
<dbReference type="InterPro" id="IPR045865">
    <property type="entry name" value="ACT-like_dom_sf"/>
</dbReference>
<dbReference type="Pfam" id="PF00571">
    <property type="entry name" value="CBS"/>
    <property type="match status" value="2"/>
</dbReference>
<dbReference type="PANTHER" id="PTHR43080">
    <property type="entry name" value="CBS DOMAIN-CONTAINING PROTEIN CBSX3, MITOCHONDRIAL"/>
    <property type="match status" value="1"/>
</dbReference>
<evidence type="ECO:0000313" key="6">
    <source>
        <dbReference type="Proteomes" id="UP000831537"/>
    </source>
</evidence>
<dbReference type="EMBL" id="CP095071">
    <property type="protein sequence ID" value="UOQ86315.1"/>
    <property type="molecule type" value="Genomic_DNA"/>
</dbReference>